<protein>
    <submittedName>
        <fullName evidence="2">Uncharacterized protein</fullName>
    </submittedName>
</protein>
<evidence type="ECO:0000313" key="2">
    <source>
        <dbReference type="EMBL" id="QSS62941.1"/>
    </source>
</evidence>
<feature type="compositionally biased region" description="Polar residues" evidence="1">
    <location>
        <begin position="20"/>
        <end position="48"/>
    </location>
</feature>
<organism evidence="2 3">
    <name type="scientific">Ajellomyces capsulatus</name>
    <name type="common">Darling's disease fungus</name>
    <name type="synonym">Histoplasma capsulatum</name>
    <dbReference type="NCBI Taxonomy" id="5037"/>
    <lineage>
        <taxon>Eukaryota</taxon>
        <taxon>Fungi</taxon>
        <taxon>Dikarya</taxon>
        <taxon>Ascomycota</taxon>
        <taxon>Pezizomycotina</taxon>
        <taxon>Eurotiomycetes</taxon>
        <taxon>Eurotiomycetidae</taxon>
        <taxon>Onygenales</taxon>
        <taxon>Ajellomycetaceae</taxon>
        <taxon>Histoplasma</taxon>
    </lineage>
</organism>
<dbReference type="AlphaFoldDB" id="A0A8A1MAD8"/>
<dbReference type="Proteomes" id="UP000663671">
    <property type="component" value="Chromosome 7"/>
</dbReference>
<gene>
    <name evidence="2" type="ORF">I7I51_02684</name>
</gene>
<dbReference type="EMBL" id="CP069112">
    <property type="protein sequence ID" value="QSS62941.1"/>
    <property type="molecule type" value="Genomic_DNA"/>
</dbReference>
<proteinExistence type="predicted"/>
<dbReference type="OrthoDB" id="4187782at2759"/>
<evidence type="ECO:0000313" key="3">
    <source>
        <dbReference type="Proteomes" id="UP000663671"/>
    </source>
</evidence>
<evidence type="ECO:0000256" key="1">
    <source>
        <dbReference type="SAM" id="MobiDB-lite"/>
    </source>
</evidence>
<sequence length="625" mass="70807">MATLSLSVDPISREEIAEFSDTSPISSLHSTPTLPPDSTLSGPSTVNQHRMGVHDKLTIEQAPNENGQKHKGKGKEPNKIRLPPVPMSRYTRVSVAKYITNNRSDDTYYKVFGVIRGSSGSHGSPEHQLAANAKATEMIVNHDMNDLNREQKKIVQSARKKWKAAFNKAKQDHPEMLNAFKTMEVSPLWFVTDYHKEMHARALPLLQELCNARDENDKFLNIANMRIDSSPPQHLIEIIDHIHQMNNHLDALNVQNGVYSEAGKIPLEALEEQWELTINNNEGGNLRDLVKDFQLPAALLSVPPSGLLYYEDQDEEHKYYQSHWASLTPHVEALMQSYSSEENIPLAKSMFVNYTNDMNERIRRENTKRGQVEYLHLLDPDYLFSGLEAIAAKYHNGDITGYDDMRTKIRSLRGYERIGTSDGPTRESTTNQPSRGRRPHHVPIPSRRVVRSIRPGYASNGERVVSAQVYGTTGRCVTRDEAGNYYLRTAAEAGGRPVIEAALRHGVPTIESQGWKSLRPNLANMGEYGIEWVASAEWDKFSRRLPNIVIGFFHHNQGRYQLVAGSRSSVAELLSIRVVDRLIAEAMGHDDLTLEEIFENAYGVTHHEREQHWRNNPCIRCCPVR</sequence>
<feature type="non-terminal residue" evidence="2">
    <location>
        <position position="1"/>
    </location>
</feature>
<name>A0A8A1MAD8_AJECA</name>
<dbReference type="VEuPathDB" id="FungiDB:I7I51_02684"/>
<accession>A0A8A1MAD8</accession>
<feature type="compositionally biased region" description="Polar residues" evidence="1">
    <location>
        <begin position="422"/>
        <end position="434"/>
    </location>
</feature>
<reference evidence="2" key="1">
    <citation type="submission" date="2021-01" db="EMBL/GenBank/DDBJ databases">
        <title>Chromosome-level genome assembly of a human fungal pathogen reveals clustering of transcriptionally co-regulated genes.</title>
        <authorList>
            <person name="Voorhies M."/>
            <person name="Cohen S."/>
            <person name="Shea T.P."/>
            <person name="Petrus S."/>
            <person name="Munoz J.F."/>
            <person name="Poplawski S."/>
            <person name="Goldman W.E."/>
            <person name="Michael T."/>
            <person name="Cuomo C.A."/>
            <person name="Sil A."/>
            <person name="Beyhan S."/>
        </authorList>
    </citation>
    <scope>NUCLEOTIDE SEQUENCE</scope>
    <source>
        <strain evidence="2">WU24</strain>
    </source>
</reference>
<feature type="region of interest" description="Disordered" evidence="1">
    <location>
        <begin position="1"/>
        <end position="84"/>
    </location>
</feature>
<feature type="region of interest" description="Disordered" evidence="1">
    <location>
        <begin position="414"/>
        <end position="444"/>
    </location>
</feature>